<evidence type="ECO:0008006" key="2">
    <source>
        <dbReference type="Google" id="ProtNLM"/>
    </source>
</evidence>
<accession>A0A7G9YDQ9</accession>
<protein>
    <recommendedName>
        <fullName evidence="2">Methanogenesis marker 17 protein</fullName>
    </recommendedName>
</protein>
<organism evidence="1">
    <name type="scientific">Candidatus Methanogaster sp. ANME-2c ERB4</name>
    <dbReference type="NCBI Taxonomy" id="2759911"/>
    <lineage>
        <taxon>Archaea</taxon>
        <taxon>Methanobacteriati</taxon>
        <taxon>Methanobacteriota</taxon>
        <taxon>Stenosarchaea group</taxon>
        <taxon>Methanomicrobia</taxon>
        <taxon>Methanosarcinales</taxon>
        <taxon>ANME-2 cluster</taxon>
        <taxon>Candidatus Methanogasteraceae</taxon>
        <taxon>Candidatus Methanogaster</taxon>
    </lineage>
</organism>
<dbReference type="InterPro" id="IPR016762">
    <property type="entry name" value="Methan_mark_17"/>
</dbReference>
<name>A0A7G9YDQ9_9EURY</name>
<reference evidence="1" key="1">
    <citation type="submission" date="2020-06" db="EMBL/GenBank/DDBJ databases">
        <title>Unique genomic features of the anaerobic methanotrophic archaea.</title>
        <authorList>
            <person name="Chadwick G.L."/>
            <person name="Skennerton C.T."/>
            <person name="Laso-Perez R."/>
            <person name="Leu A.O."/>
            <person name="Speth D.R."/>
            <person name="Yu H."/>
            <person name="Morgan-Lang C."/>
            <person name="Hatzenpichler R."/>
            <person name="Goudeau D."/>
            <person name="Malmstrom R."/>
            <person name="Brazelton W.J."/>
            <person name="Woyke T."/>
            <person name="Hallam S.J."/>
            <person name="Tyson G.W."/>
            <person name="Wegener G."/>
            <person name="Boetius A."/>
            <person name="Orphan V."/>
        </authorList>
    </citation>
    <scope>NUCLEOTIDE SEQUENCE</scope>
</reference>
<evidence type="ECO:0000313" key="1">
    <source>
        <dbReference type="EMBL" id="QNO46143.1"/>
    </source>
</evidence>
<dbReference type="AlphaFoldDB" id="A0A7G9YDQ9"/>
<dbReference type="PIRSF" id="PIRSF019464">
    <property type="entry name" value="UCP019464"/>
    <property type="match status" value="1"/>
</dbReference>
<dbReference type="EMBL" id="MT631169">
    <property type="protein sequence ID" value="QNO46143.1"/>
    <property type="molecule type" value="Genomic_DNA"/>
</dbReference>
<dbReference type="Pfam" id="PF09886">
    <property type="entry name" value="DUF2113"/>
    <property type="match status" value="1"/>
</dbReference>
<gene>
    <name evidence="1" type="ORF">MFHEKKGA_00037</name>
</gene>
<proteinExistence type="predicted"/>
<sequence length="206" mass="22936">MKPLEVFKVESPDETGAEAYDSVIRDVLADLELTTVLGRLWVEIDPAEPVFIFCALIRTGLPPIRVSDVADVTTGTPSSKQVILELTNEEYVPQLLGRLRMEYGHENIEQPDKKTMTITTEEMAEASKSIADTVIADPRREIEVRLADALLRITPEGFRVRHHVSTGSEMLFVASEDAIHPEWIKRAEGMMAELKEGSEMEVSGDA</sequence>
<dbReference type="NCBIfam" id="TIGR03291">
    <property type="entry name" value="methan_mark_17"/>
    <property type="match status" value="1"/>
</dbReference>